<dbReference type="Gene3D" id="3.90.79.10">
    <property type="entry name" value="Nucleoside Triphosphate Pyrophosphohydrolase"/>
    <property type="match status" value="1"/>
</dbReference>
<evidence type="ECO:0000259" key="2">
    <source>
        <dbReference type="PROSITE" id="PS51462"/>
    </source>
</evidence>
<dbReference type="Proteomes" id="UP001056425">
    <property type="component" value="Chromosome"/>
</dbReference>
<name>A0A9E7SCJ6_9EURY</name>
<dbReference type="InterPro" id="IPR000086">
    <property type="entry name" value="NUDIX_hydrolase_dom"/>
</dbReference>
<dbReference type="Pfam" id="PF00293">
    <property type="entry name" value="NUDIX"/>
    <property type="match status" value="1"/>
</dbReference>
<dbReference type="CDD" id="cd18873">
    <property type="entry name" value="NUDIX_NadM_like"/>
    <property type="match status" value="1"/>
</dbReference>
<dbReference type="InterPro" id="IPR020476">
    <property type="entry name" value="Nudix_hydrolase"/>
</dbReference>
<evidence type="ECO:0000313" key="3">
    <source>
        <dbReference type="EMBL" id="USG99874.1"/>
    </source>
</evidence>
<dbReference type="InterPro" id="IPR020084">
    <property type="entry name" value="NUDIX_hydrolase_CS"/>
</dbReference>
<dbReference type="PRINTS" id="PR00502">
    <property type="entry name" value="NUDIXFAMILY"/>
</dbReference>
<dbReference type="PROSITE" id="PS00893">
    <property type="entry name" value="NUDIX_BOX"/>
    <property type="match status" value="1"/>
</dbReference>
<dbReference type="PANTHER" id="PTHR43736">
    <property type="entry name" value="ADP-RIBOSE PYROPHOSPHATASE"/>
    <property type="match status" value="1"/>
</dbReference>
<dbReference type="InterPro" id="IPR015797">
    <property type="entry name" value="NUDIX_hydrolase-like_dom_sf"/>
</dbReference>
<proteinExistence type="predicted"/>
<dbReference type="PANTHER" id="PTHR43736:SF1">
    <property type="entry name" value="DIHYDRONEOPTERIN TRIPHOSPHATE DIPHOSPHATASE"/>
    <property type="match status" value="1"/>
</dbReference>
<dbReference type="GeneID" id="72778764"/>
<sequence>MERYILLIKTPKGYNITSLREEIKKLVETKHPQVRVETYQCIGLTVDLVILYKNGIVLIQRRNEPYKGHWALPGGFVEYGEKVEDAAIREAKEETGLDVELIKLIGVYSDPNRDPRGHTVTTAFLAKGEGTLKGGDDAKEAKVFGISELKGLKLAFDHREIINDALKLLGEKND</sequence>
<keyword evidence="1 3" id="KW-0378">Hydrolase</keyword>
<dbReference type="RefSeq" id="WP_251949145.1">
    <property type="nucleotide sequence ID" value="NZ_CP080572.1"/>
</dbReference>
<protein>
    <submittedName>
        <fullName evidence="3">NUDIX hydrolase</fullName>
    </submittedName>
</protein>
<reference evidence="3 4" key="1">
    <citation type="submission" date="2021-08" db="EMBL/GenBank/DDBJ databases">
        <title>Thermococcus onnuriiensis IOH2.</title>
        <authorList>
            <person name="Park Y.-J."/>
        </authorList>
    </citation>
    <scope>NUCLEOTIDE SEQUENCE [LARGE SCALE GENOMIC DNA]</scope>
    <source>
        <strain evidence="3 4">IOH2</strain>
    </source>
</reference>
<dbReference type="EMBL" id="CP080572">
    <property type="protein sequence ID" value="USG99874.1"/>
    <property type="molecule type" value="Genomic_DNA"/>
</dbReference>
<evidence type="ECO:0000313" key="4">
    <source>
        <dbReference type="Proteomes" id="UP001056425"/>
    </source>
</evidence>
<keyword evidence="4" id="KW-1185">Reference proteome</keyword>
<dbReference type="GO" id="GO:0016787">
    <property type="term" value="F:hydrolase activity"/>
    <property type="evidence" value="ECO:0007669"/>
    <property type="project" value="UniProtKB-KW"/>
</dbReference>
<dbReference type="PROSITE" id="PS51462">
    <property type="entry name" value="NUDIX"/>
    <property type="match status" value="1"/>
</dbReference>
<dbReference type="KEGG" id="thei:K1720_10400"/>
<dbReference type="AlphaFoldDB" id="A0A9E7SCJ6"/>
<organism evidence="3 4">
    <name type="scientific">Thermococcus argininiproducens</name>
    <dbReference type="NCBI Taxonomy" id="2866384"/>
    <lineage>
        <taxon>Archaea</taxon>
        <taxon>Methanobacteriati</taxon>
        <taxon>Methanobacteriota</taxon>
        <taxon>Thermococci</taxon>
        <taxon>Thermococcales</taxon>
        <taxon>Thermococcaceae</taxon>
        <taxon>Thermococcus</taxon>
    </lineage>
</organism>
<feature type="domain" description="Nudix hydrolase" evidence="2">
    <location>
        <begin position="41"/>
        <end position="166"/>
    </location>
</feature>
<dbReference type="SUPFAM" id="SSF55811">
    <property type="entry name" value="Nudix"/>
    <property type="match status" value="1"/>
</dbReference>
<accession>A0A9E7SCJ6</accession>
<evidence type="ECO:0000256" key="1">
    <source>
        <dbReference type="ARBA" id="ARBA00022801"/>
    </source>
</evidence>
<gene>
    <name evidence="3" type="ORF">K1720_10400</name>
</gene>